<dbReference type="PANTHER" id="PTHR43757">
    <property type="entry name" value="AMINOMETHYLTRANSFERASE"/>
    <property type="match status" value="1"/>
</dbReference>
<evidence type="ECO:0000256" key="2">
    <source>
        <dbReference type="ARBA" id="ARBA00012616"/>
    </source>
</evidence>
<comment type="catalytic activity">
    <reaction evidence="6 7">
        <text>N(6)-[(R)-S(8)-aminomethyldihydrolipoyl]-L-lysyl-[protein] + (6S)-5,6,7,8-tetrahydrofolate = N(6)-[(R)-dihydrolipoyl]-L-lysyl-[protein] + (6R)-5,10-methylene-5,6,7,8-tetrahydrofolate + NH4(+)</text>
        <dbReference type="Rhea" id="RHEA:16945"/>
        <dbReference type="Rhea" id="RHEA-COMP:10475"/>
        <dbReference type="Rhea" id="RHEA-COMP:10492"/>
        <dbReference type="ChEBI" id="CHEBI:15636"/>
        <dbReference type="ChEBI" id="CHEBI:28938"/>
        <dbReference type="ChEBI" id="CHEBI:57453"/>
        <dbReference type="ChEBI" id="CHEBI:83100"/>
        <dbReference type="ChEBI" id="CHEBI:83143"/>
        <dbReference type="EC" id="2.1.2.10"/>
    </reaction>
</comment>
<evidence type="ECO:0000259" key="8">
    <source>
        <dbReference type="Pfam" id="PF01571"/>
    </source>
</evidence>
<dbReference type="Gene3D" id="2.40.30.110">
    <property type="entry name" value="Aminomethyltransferase beta-barrel domains"/>
    <property type="match status" value="1"/>
</dbReference>
<comment type="similarity">
    <text evidence="1 7">Belongs to the GcvT family.</text>
</comment>
<comment type="caution">
    <text evidence="10">The sequence shown here is derived from an EMBL/GenBank/DDBJ whole genome shotgun (WGS) entry which is preliminary data.</text>
</comment>
<dbReference type="NCBIfam" id="NF001567">
    <property type="entry name" value="PRK00389.1"/>
    <property type="match status" value="1"/>
</dbReference>
<dbReference type="Pfam" id="PF01571">
    <property type="entry name" value="GCV_T"/>
    <property type="match status" value="1"/>
</dbReference>
<dbReference type="PIRSF" id="PIRSF006487">
    <property type="entry name" value="GcvT"/>
    <property type="match status" value="1"/>
</dbReference>
<dbReference type="Pfam" id="PF08669">
    <property type="entry name" value="GCV_T_C"/>
    <property type="match status" value="1"/>
</dbReference>
<reference evidence="10 11" key="1">
    <citation type="submission" date="2021-01" db="EMBL/GenBank/DDBJ databases">
        <title>Whole genome shotgun sequence of Actinoplanes durhamensis NBRC 14914.</title>
        <authorList>
            <person name="Komaki H."/>
            <person name="Tamura T."/>
        </authorList>
    </citation>
    <scope>NUCLEOTIDE SEQUENCE [LARGE SCALE GENOMIC DNA]</scope>
    <source>
        <strain evidence="10 11">NBRC 14914</strain>
    </source>
</reference>
<protein>
    <recommendedName>
        <fullName evidence="2 7">Aminomethyltransferase</fullName>
        <ecNumber evidence="2 7">2.1.2.10</ecNumber>
    </recommendedName>
    <alternativeName>
        <fullName evidence="5 7">Glycine cleavage system T protein</fullName>
    </alternativeName>
</protein>
<accession>A0ABQ3Z3Y0</accession>
<evidence type="ECO:0000313" key="10">
    <source>
        <dbReference type="EMBL" id="GIE04525.1"/>
    </source>
</evidence>
<evidence type="ECO:0000256" key="5">
    <source>
        <dbReference type="ARBA" id="ARBA00031395"/>
    </source>
</evidence>
<evidence type="ECO:0000259" key="9">
    <source>
        <dbReference type="Pfam" id="PF08669"/>
    </source>
</evidence>
<dbReference type="SUPFAM" id="SSF103025">
    <property type="entry name" value="Folate-binding domain"/>
    <property type="match status" value="1"/>
</dbReference>
<name>A0ABQ3Z3Y0_9ACTN</name>
<dbReference type="InterPro" id="IPR027266">
    <property type="entry name" value="TrmE/GcvT-like"/>
</dbReference>
<dbReference type="EMBL" id="BOML01000048">
    <property type="protein sequence ID" value="GIE04525.1"/>
    <property type="molecule type" value="Genomic_DNA"/>
</dbReference>
<evidence type="ECO:0000256" key="6">
    <source>
        <dbReference type="ARBA" id="ARBA00047665"/>
    </source>
</evidence>
<evidence type="ECO:0000256" key="7">
    <source>
        <dbReference type="HAMAP-Rule" id="MF_00259"/>
    </source>
</evidence>
<dbReference type="EC" id="2.1.2.10" evidence="2 7"/>
<proteinExistence type="inferred from homology"/>
<dbReference type="InterPro" id="IPR029043">
    <property type="entry name" value="GcvT/YgfZ_C"/>
</dbReference>
<dbReference type="InterPro" id="IPR028896">
    <property type="entry name" value="GcvT/YgfZ/DmdA"/>
</dbReference>
<dbReference type="InterPro" id="IPR006223">
    <property type="entry name" value="GcvT"/>
</dbReference>
<feature type="domain" description="GCVT N-terminal" evidence="8">
    <location>
        <begin position="14"/>
        <end position="265"/>
    </location>
</feature>
<dbReference type="RefSeq" id="WP_379128208.1">
    <property type="nucleotide sequence ID" value="NZ_BAAATX010000011.1"/>
</dbReference>
<evidence type="ECO:0000313" key="11">
    <source>
        <dbReference type="Proteomes" id="UP000637628"/>
    </source>
</evidence>
<dbReference type="HAMAP" id="MF_00259">
    <property type="entry name" value="GcvT"/>
    <property type="match status" value="1"/>
</dbReference>
<dbReference type="Proteomes" id="UP000637628">
    <property type="component" value="Unassembled WGS sequence"/>
</dbReference>
<evidence type="ECO:0000256" key="3">
    <source>
        <dbReference type="ARBA" id="ARBA00022576"/>
    </source>
</evidence>
<dbReference type="Gene3D" id="3.30.1360.120">
    <property type="entry name" value="Probable tRNA modification gtpase trme, domain 1"/>
    <property type="match status" value="1"/>
</dbReference>
<comment type="subunit">
    <text evidence="7">The glycine cleavage system is composed of four proteins: P, T, L and H.</text>
</comment>
<feature type="domain" description="Aminomethyltransferase C-terminal" evidence="9">
    <location>
        <begin position="284"/>
        <end position="362"/>
    </location>
</feature>
<dbReference type="Gene3D" id="4.10.1250.10">
    <property type="entry name" value="Aminomethyltransferase fragment"/>
    <property type="match status" value="1"/>
</dbReference>
<evidence type="ECO:0000256" key="4">
    <source>
        <dbReference type="ARBA" id="ARBA00022679"/>
    </source>
</evidence>
<dbReference type="InterPro" id="IPR006222">
    <property type="entry name" value="GCVT_N"/>
</dbReference>
<organism evidence="10 11">
    <name type="scientific">Paractinoplanes durhamensis</name>
    <dbReference type="NCBI Taxonomy" id="113563"/>
    <lineage>
        <taxon>Bacteria</taxon>
        <taxon>Bacillati</taxon>
        <taxon>Actinomycetota</taxon>
        <taxon>Actinomycetes</taxon>
        <taxon>Micromonosporales</taxon>
        <taxon>Micromonosporaceae</taxon>
        <taxon>Paractinoplanes</taxon>
    </lineage>
</organism>
<keyword evidence="11" id="KW-1185">Reference proteome</keyword>
<sequence>MSADVADALFRSPLHERHVALGAKLAAFGGWEMPLEYAGGGVLKEHTAVREASGVFDVSHLGKARVRGAGAAAFVNSCLTNDLGRIRPGKAQYTLCCDETGGVVDDLIVYLFADDDVFLIPNAANTAEVVRRLAAAAPAGITVTDEHRAYAILAVQGPASADVLGKLGLPGVDDYMAFTTATLGGAELIVCRTGYTGEHGYELVIPWDDATAVWDAIAGAGVRPCGLGARDTLRTEMGYPLHGQELTLDISPVQARSGWAVGWSKPEFWGRDALLAEKTEGPRRVLRGLELTGRGIPRGHMTVYAGEQPIGETTSGTFSPTKKVGIALALIDTAAGVADGAEVEIDIRGRRVAAKVVKPPFVQPSVR</sequence>
<dbReference type="Gene3D" id="3.30.70.1400">
    <property type="entry name" value="Aminomethyltransferase beta-barrel domains"/>
    <property type="match status" value="1"/>
</dbReference>
<gene>
    <name evidence="10" type="primary">gcvT_1</name>
    <name evidence="7" type="synonym">gcvT</name>
    <name evidence="10" type="ORF">Adu01nite_58750</name>
</gene>
<dbReference type="InterPro" id="IPR013977">
    <property type="entry name" value="GcvT_C"/>
</dbReference>
<dbReference type="SUPFAM" id="SSF101790">
    <property type="entry name" value="Aminomethyltransferase beta-barrel domain"/>
    <property type="match status" value="1"/>
</dbReference>
<dbReference type="InterPro" id="IPR022903">
    <property type="entry name" value="GcvT_bac"/>
</dbReference>
<dbReference type="NCBIfam" id="TIGR00528">
    <property type="entry name" value="gcvT"/>
    <property type="match status" value="1"/>
</dbReference>
<keyword evidence="3 7" id="KW-0032">Aminotransferase</keyword>
<keyword evidence="4 7" id="KW-0808">Transferase</keyword>
<dbReference type="PANTHER" id="PTHR43757:SF2">
    <property type="entry name" value="AMINOMETHYLTRANSFERASE, MITOCHONDRIAL"/>
    <property type="match status" value="1"/>
</dbReference>
<evidence type="ECO:0000256" key="1">
    <source>
        <dbReference type="ARBA" id="ARBA00008609"/>
    </source>
</evidence>
<comment type="function">
    <text evidence="7">The glycine cleavage system catalyzes the degradation of glycine.</text>
</comment>